<feature type="binding site" description="axial binding residue" evidence="6">
    <location>
        <position position="189"/>
    </location>
    <ligand>
        <name>heme c</name>
        <dbReference type="ChEBI" id="CHEBI:61717"/>
        <label>1</label>
    </ligand>
    <ligandPart>
        <name>Fe</name>
        <dbReference type="ChEBI" id="CHEBI:18248"/>
    </ligandPart>
</feature>
<feature type="binding site" description="axial binding residue" evidence="6">
    <location>
        <position position="143"/>
    </location>
    <ligand>
        <name>heme c</name>
        <dbReference type="ChEBI" id="CHEBI:61717"/>
        <label>1</label>
    </ligand>
    <ligandPart>
        <name>Fe</name>
        <dbReference type="ChEBI" id="CHEBI:18248"/>
    </ligandPart>
</feature>
<keyword evidence="1" id="KW-0813">Transport</keyword>
<feature type="transmembrane region" description="Helical" evidence="7">
    <location>
        <begin position="21"/>
        <end position="43"/>
    </location>
</feature>
<feature type="binding site" description="axial binding residue" evidence="6">
    <location>
        <position position="147"/>
    </location>
    <ligand>
        <name>heme c</name>
        <dbReference type="ChEBI" id="CHEBI:61717"/>
        <label>1</label>
    </ligand>
    <ligandPart>
        <name>Fe</name>
        <dbReference type="ChEBI" id="CHEBI:18248"/>
    </ligandPart>
</feature>
<dbReference type="eggNOG" id="COG3474">
    <property type="taxonomic scope" value="Bacteria"/>
</dbReference>
<dbReference type="STRING" id="563192.HMPREF0179_02162"/>
<evidence type="ECO:0000256" key="7">
    <source>
        <dbReference type="SAM" id="Phobius"/>
    </source>
</evidence>
<dbReference type="EMBL" id="ADCP02000001">
    <property type="protein sequence ID" value="EFV44031.1"/>
    <property type="molecule type" value="Genomic_DNA"/>
</dbReference>
<dbReference type="CDD" id="cd08168">
    <property type="entry name" value="Cytochrom_C3"/>
    <property type="match status" value="1"/>
</dbReference>
<reference evidence="9 10" key="2">
    <citation type="submission" date="2013-04" db="EMBL/GenBank/DDBJ databases">
        <title>The Genome Sequence of Bilophila wadsworthia 3_1_6.</title>
        <authorList>
            <consortium name="The Broad Institute Genomics Platform"/>
            <person name="Earl A."/>
            <person name="Ward D."/>
            <person name="Feldgarden M."/>
            <person name="Gevers D."/>
            <person name="Sibley C."/>
            <person name="Strauss J."/>
            <person name="Allen-Vercoe E."/>
            <person name="Walker B."/>
            <person name="Young S."/>
            <person name="Zeng Q."/>
            <person name="Gargeya S."/>
            <person name="Fitzgerald M."/>
            <person name="Haas B."/>
            <person name="Abouelleil A."/>
            <person name="Allen A.W."/>
            <person name="Alvarado L."/>
            <person name="Arachchi H.M."/>
            <person name="Berlin A.M."/>
            <person name="Chapman S.B."/>
            <person name="Gainer-Dewar J."/>
            <person name="Goldberg J."/>
            <person name="Griggs A."/>
            <person name="Gujja S."/>
            <person name="Hansen M."/>
            <person name="Howarth C."/>
            <person name="Imamovic A."/>
            <person name="Ireland A."/>
            <person name="Larimer J."/>
            <person name="McCowan C."/>
            <person name="Murphy C."/>
            <person name="Pearson M."/>
            <person name="Poon T.W."/>
            <person name="Priest M."/>
            <person name="Roberts A."/>
            <person name="Saif S."/>
            <person name="Shea T."/>
            <person name="Sisk P."/>
            <person name="Sykes S."/>
            <person name="Wortman J."/>
            <person name="Nusbaum C."/>
            <person name="Birren B."/>
        </authorList>
    </citation>
    <scope>NUCLEOTIDE SEQUENCE [LARGE SCALE GENOMIC DNA]</scope>
    <source>
        <strain evidence="9 10">3_1_6</strain>
    </source>
</reference>
<name>E5Y7J7_BILW3</name>
<feature type="binding site" description="axial binding residue" evidence="6">
    <location>
        <position position="212"/>
    </location>
    <ligand>
        <name>heme c</name>
        <dbReference type="ChEBI" id="CHEBI:61717"/>
        <label>1</label>
    </ligand>
    <ligandPart>
        <name>Fe</name>
        <dbReference type="ChEBI" id="CHEBI:18248"/>
    </ligandPart>
</feature>
<comment type="cofactor">
    <cofactor evidence="6">
        <name>heme c</name>
        <dbReference type="ChEBI" id="CHEBI:61717"/>
    </cofactor>
    <text evidence="6">Binds 4 heme c groups covalently per monomer.</text>
</comment>
<keyword evidence="4" id="KW-0249">Electron transport</keyword>
<keyword evidence="3 6" id="KW-0479">Metal-binding</keyword>
<dbReference type="InterPro" id="IPR036280">
    <property type="entry name" value="Multihaem_cyt_sf"/>
</dbReference>
<gene>
    <name evidence="9" type="ORF">HMPREF0179_02162</name>
</gene>
<feature type="binding site" description="axial binding residue" evidence="6">
    <location>
        <position position="158"/>
    </location>
    <ligand>
        <name>heme c</name>
        <dbReference type="ChEBI" id="CHEBI:61717"/>
        <label>1</label>
    </ligand>
    <ligandPart>
        <name>Fe</name>
        <dbReference type="ChEBI" id="CHEBI:18248"/>
    </ligandPart>
</feature>
<keyword evidence="10" id="KW-1185">Reference proteome</keyword>
<feature type="domain" description="Class III cytochrome C" evidence="8">
    <location>
        <begin position="126"/>
        <end position="212"/>
    </location>
</feature>
<feature type="binding site" description="axial binding residue" evidence="6">
    <location>
        <position position="211"/>
    </location>
    <ligand>
        <name>heme c</name>
        <dbReference type="ChEBI" id="CHEBI:61717"/>
        <label>1</label>
    </ligand>
    <ligandPart>
        <name>Fe</name>
        <dbReference type="ChEBI" id="CHEBI:18248"/>
    </ligandPart>
</feature>
<evidence type="ECO:0000313" key="9">
    <source>
        <dbReference type="EMBL" id="EFV44031.1"/>
    </source>
</evidence>
<proteinExistence type="predicted"/>
<evidence type="ECO:0000256" key="4">
    <source>
        <dbReference type="ARBA" id="ARBA00022982"/>
    </source>
</evidence>
<feature type="binding site" description="axial binding residue" evidence="6">
    <location>
        <position position="193"/>
    </location>
    <ligand>
        <name>heme c</name>
        <dbReference type="ChEBI" id="CHEBI:61717"/>
        <label>1</label>
    </ligand>
    <ligandPart>
        <name>Fe</name>
        <dbReference type="ChEBI" id="CHEBI:18248"/>
    </ligandPart>
</feature>
<dbReference type="Proteomes" id="UP000006034">
    <property type="component" value="Unassembled WGS sequence"/>
</dbReference>
<dbReference type="Gene3D" id="3.90.10.10">
    <property type="entry name" value="Cytochrome C3"/>
    <property type="match status" value="2"/>
</dbReference>
<dbReference type="GeneID" id="78085302"/>
<keyword evidence="2 6" id="KW-0349">Heme</keyword>
<dbReference type="OrthoDB" id="9814800at2"/>
<dbReference type="PANTHER" id="PTHR39425:SF1">
    <property type="entry name" value="CYTOCHROME C7-LIKE DOMAIN-CONTAINING PROTEIN"/>
    <property type="match status" value="1"/>
</dbReference>
<keyword evidence="7" id="KW-0472">Membrane</keyword>
<protein>
    <recommendedName>
        <fullName evidence="8">Class III cytochrome C domain-containing protein</fullName>
    </recommendedName>
</protein>
<feature type="binding site" description="axial binding residue" evidence="6">
    <location>
        <position position="146"/>
    </location>
    <ligand>
        <name>heme c</name>
        <dbReference type="ChEBI" id="CHEBI:61717"/>
        <label>1</label>
    </ligand>
    <ligandPart>
        <name>Fe</name>
        <dbReference type="ChEBI" id="CHEBI:18248"/>
    </ligandPart>
</feature>
<evidence type="ECO:0000256" key="5">
    <source>
        <dbReference type="ARBA" id="ARBA00023004"/>
    </source>
</evidence>
<dbReference type="GO" id="GO:0046872">
    <property type="term" value="F:metal ion binding"/>
    <property type="evidence" value="ECO:0007669"/>
    <property type="project" value="UniProtKB-KW"/>
</dbReference>
<dbReference type="GO" id="GO:0009055">
    <property type="term" value="F:electron transfer activity"/>
    <property type="evidence" value="ECO:0007669"/>
    <property type="project" value="InterPro"/>
</dbReference>
<dbReference type="RefSeq" id="WP_005027967.1">
    <property type="nucleotide sequence ID" value="NZ_KE150238.1"/>
</dbReference>
<sequence length="213" mass="24192">MEDRQNNAPSHEKARSLAKRLEFGPAPFIVGLVVALVFGWWIFPELLFSRQDQPVQFSHETHLKDASLDCSVCHHLRADGTFDALPSTKDCAVCHSQMLGKSEAERVFFNEYVKKGKEVDWKVYQKQPDNVFFSHAVHSLATCNNCHEFSERELCSTCHLDMASSKKPPVFRENRISGYSQNTMKMWQCEACHANPNHLGSTNASNACFVCHK</sequence>
<dbReference type="AlphaFoldDB" id="E5Y7J7"/>
<feature type="domain" description="Class III cytochrome C" evidence="8">
    <location>
        <begin position="51"/>
        <end position="105"/>
    </location>
</feature>
<keyword evidence="5 6" id="KW-0408">Iron</keyword>
<keyword evidence="7" id="KW-0812">Transmembrane</keyword>
<feature type="binding site" description="axial binding residue" evidence="6">
    <location>
        <position position="155"/>
    </location>
    <ligand>
        <name>heme c</name>
        <dbReference type="ChEBI" id="CHEBI:61717"/>
        <label>1</label>
    </ligand>
    <ligandPart>
        <name>Fe</name>
        <dbReference type="ChEBI" id="CHEBI:18248"/>
    </ligandPart>
</feature>
<dbReference type="PRINTS" id="PR00609">
    <property type="entry name" value="CYTOCHROMEC3"/>
</dbReference>
<dbReference type="InterPro" id="IPR020942">
    <property type="entry name" value="Cyt_c_III_dom"/>
</dbReference>
<evidence type="ECO:0000256" key="1">
    <source>
        <dbReference type="ARBA" id="ARBA00022448"/>
    </source>
</evidence>
<dbReference type="NCBIfam" id="NF041781">
    <property type="entry name" value="mnquin_red_QrcA"/>
    <property type="match status" value="1"/>
</dbReference>
<comment type="caution">
    <text evidence="9">The sequence shown here is derived from an EMBL/GenBank/DDBJ whole genome shotgun (WGS) entry which is preliminary data.</text>
</comment>
<feature type="binding site" description="axial binding residue" evidence="6">
    <location>
        <position position="135"/>
    </location>
    <ligand>
        <name>heme c</name>
        <dbReference type="ChEBI" id="CHEBI:61717"/>
        <label>1</label>
    </ligand>
    <ligandPart>
        <name>Fe</name>
        <dbReference type="ChEBI" id="CHEBI:18248"/>
    </ligandPart>
</feature>
<dbReference type="HOGENOM" id="CLU_077373_1_0_7"/>
<evidence type="ECO:0000256" key="2">
    <source>
        <dbReference type="ARBA" id="ARBA00022617"/>
    </source>
</evidence>
<feature type="binding site" description="axial binding residue" evidence="6">
    <location>
        <position position="138"/>
    </location>
    <ligand>
        <name>heme c</name>
        <dbReference type="ChEBI" id="CHEBI:61717"/>
        <label>1</label>
    </ligand>
    <ligandPart>
        <name>Fe</name>
        <dbReference type="ChEBI" id="CHEBI:18248"/>
    </ligandPart>
</feature>
<feature type="binding site" description="axial binding residue" evidence="6">
    <location>
        <position position="159"/>
    </location>
    <ligand>
        <name>heme c</name>
        <dbReference type="ChEBI" id="CHEBI:61717"/>
        <label>1</label>
    </ligand>
    <ligandPart>
        <name>Fe</name>
        <dbReference type="ChEBI" id="CHEBI:18248"/>
    </ligandPart>
</feature>
<keyword evidence="7" id="KW-1133">Transmembrane helix</keyword>
<reference evidence="9 10" key="1">
    <citation type="submission" date="2010-10" db="EMBL/GenBank/DDBJ databases">
        <authorList>
            <consortium name="The Broad Institute Genome Sequencing Platform"/>
            <person name="Ward D."/>
            <person name="Earl A."/>
            <person name="Feldgarden M."/>
            <person name="Young S.K."/>
            <person name="Gargeya S."/>
            <person name="Zeng Q."/>
            <person name="Alvarado L."/>
            <person name="Berlin A."/>
            <person name="Bochicchio J."/>
            <person name="Chapman S.B."/>
            <person name="Chen Z."/>
            <person name="Freedman E."/>
            <person name="Gellesch M."/>
            <person name="Goldberg J."/>
            <person name="Griggs A."/>
            <person name="Gujja S."/>
            <person name="Heilman E."/>
            <person name="Heiman D."/>
            <person name="Howarth C."/>
            <person name="Mehta T."/>
            <person name="Neiman D."/>
            <person name="Pearson M."/>
            <person name="Roberts A."/>
            <person name="Saif S."/>
            <person name="Shea T."/>
            <person name="Shenoy N."/>
            <person name="Sisk P."/>
            <person name="Stolte C."/>
            <person name="Sykes S."/>
            <person name="White J."/>
            <person name="Yandava C."/>
            <person name="Allen-Vercoe E."/>
            <person name="Sibley C."/>
            <person name="Ambrose C.E."/>
            <person name="Strauss J."/>
            <person name="Daigneault M."/>
            <person name="Haas B."/>
            <person name="Nusbaum C."/>
            <person name="Birren B."/>
        </authorList>
    </citation>
    <scope>NUCLEOTIDE SEQUENCE [LARGE SCALE GENOMIC DNA]</scope>
    <source>
        <strain evidence="9 10">3_1_6</strain>
    </source>
</reference>
<dbReference type="InterPro" id="IPR053547">
    <property type="entry name" value="Multiheme_cyt_c_menaq_reduct"/>
</dbReference>
<evidence type="ECO:0000259" key="8">
    <source>
        <dbReference type="Pfam" id="PF02085"/>
    </source>
</evidence>
<dbReference type="InterPro" id="IPR002322">
    <property type="entry name" value="Cyt_c_III"/>
</dbReference>
<dbReference type="SUPFAM" id="SSF48695">
    <property type="entry name" value="Multiheme cytochromes"/>
    <property type="match status" value="1"/>
</dbReference>
<feature type="binding site" description="axial binding residue" evidence="6">
    <location>
        <position position="208"/>
    </location>
    <ligand>
        <name>heme c</name>
        <dbReference type="ChEBI" id="CHEBI:61717"/>
        <label>1</label>
    </ligand>
    <ligandPart>
        <name>Fe</name>
        <dbReference type="ChEBI" id="CHEBI:18248"/>
    </ligandPart>
</feature>
<evidence type="ECO:0000256" key="3">
    <source>
        <dbReference type="ARBA" id="ARBA00022723"/>
    </source>
</evidence>
<feature type="binding site" description="axial binding residue" evidence="6">
    <location>
        <position position="192"/>
    </location>
    <ligand>
        <name>heme c</name>
        <dbReference type="ChEBI" id="CHEBI:61717"/>
        <label>1</label>
    </ligand>
    <ligandPart>
        <name>Fe</name>
        <dbReference type="ChEBI" id="CHEBI:18248"/>
    </ligandPart>
</feature>
<dbReference type="GO" id="GO:0020037">
    <property type="term" value="F:heme binding"/>
    <property type="evidence" value="ECO:0007669"/>
    <property type="project" value="InterPro"/>
</dbReference>
<evidence type="ECO:0000313" key="10">
    <source>
        <dbReference type="Proteomes" id="UP000006034"/>
    </source>
</evidence>
<dbReference type="PANTHER" id="PTHR39425">
    <property type="entry name" value="LIPOPROTEIN CYTOCHROME C"/>
    <property type="match status" value="1"/>
</dbReference>
<evidence type="ECO:0000256" key="6">
    <source>
        <dbReference type="PIRSR" id="PIRSR602322-1"/>
    </source>
</evidence>
<dbReference type="Pfam" id="PF02085">
    <property type="entry name" value="Cytochrom_CIII"/>
    <property type="match status" value="2"/>
</dbReference>
<accession>E5Y7J7</accession>
<organism evidence="9 10">
    <name type="scientific">Bilophila wadsworthia (strain 3_1_6)</name>
    <dbReference type="NCBI Taxonomy" id="563192"/>
    <lineage>
        <taxon>Bacteria</taxon>
        <taxon>Pseudomonadati</taxon>
        <taxon>Thermodesulfobacteriota</taxon>
        <taxon>Desulfovibrionia</taxon>
        <taxon>Desulfovibrionales</taxon>
        <taxon>Desulfovibrionaceae</taxon>
        <taxon>Bilophila</taxon>
    </lineage>
</organism>